<reference evidence="12 13" key="1">
    <citation type="submission" date="2017-05" db="EMBL/GenBank/DDBJ databases">
        <title>Genomic insights into alkan degradation activity of Oleiphilus messinensis.</title>
        <authorList>
            <person name="Kozyavkin S.A."/>
            <person name="Slesarev A.I."/>
            <person name="Golyshin P.N."/>
            <person name="Korzhenkov A."/>
            <person name="Golyshina O.N."/>
            <person name="Toshchakov S.V."/>
        </authorList>
    </citation>
    <scope>NUCLEOTIDE SEQUENCE [LARGE SCALE GENOMIC DNA]</scope>
    <source>
        <strain evidence="12 13">ME102</strain>
    </source>
</reference>
<sequence length="147" mass="17721">MGMEKRSTRLKIVLDLAVRKEEAALKQLQRAQQLLHQEREKERQLQQYMQDYQTQLQQQQQGNLHIQSYLNLQNFMAQLGQAMTQQQNQITQAEKQVAACLASWRQLHEKKKGMQEHIEKCRQQEQVEQDKQEQKLIDEFSQRRNRF</sequence>
<dbReference type="Proteomes" id="UP000196027">
    <property type="component" value="Chromosome"/>
</dbReference>
<dbReference type="PANTHER" id="PTHR38786">
    <property type="entry name" value="FLAGELLAR FLIJ PROTEIN"/>
    <property type="match status" value="1"/>
</dbReference>
<keyword evidence="13" id="KW-1185">Reference proteome</keyword>
<comment type="subcellular location">
    <subcellularLocation>
        <location evidence="1">Cell membrane</location>
        <topology evidence="1">Peripheral membrane protein</topology>
        <orientation evidence="1">Cytoplasmic side</orientation>
    </subcellularLocation>
</comment>
<comment type="similarity">
    <text evidence="2">Belongs to the FliJ family.</text>
</comment>
<evidence type="ECO:0000256" key="11">
    <source>
        <dbReference type="SAM" id="MobiDB-lite"/>
    </source>
</evidence>
<dbReference type="AlphaFoldDB" id="A0A1Y0ICT2"/>
<organism evidence="12 13">
    <name type="scientific">Oleiphilus messinensis</name>
    <dbReference type="NCBI Taxonomy" id="141451"/>
    <lineage>
        <taxon>Bacteria</taxon>
        <taxon>Pseudomonadati</taxon>
        <taxon>Pseudomonadota</taxon>
        <taxon>Gammaproteobacteria</taxon>
        <taxon>Oceanospirillales</taxon>
        <taxon>Oleiphilaceae</taxon>
        <taxon>Oleiphilus</taxon>
    </lineage>
</organism>
<evidence type="ECO:0000256" key="6">
    <source>
        <dbReference type="ARBA" id="ARBA00022500"/>
    </source>
</evidence>
<keyword evidence="8" id="KW-0653">Protein transport</keyword>
<dbReference type="GO" id="GO:0006935">
    <property type="term" value="P:chemotaxis"/>
    <property type="evidence" value="ECO:0007669"/>
    <property type="project" value="UniProtKB-KW"/>
</dbReference>
<evidence type="ECO:0000313" key="13">
    <source>
        <dbReference type="Proteomes" id="UP000196027"/>
    </source>
</evidence>
<dbReference type="GO" id="GO:0005886">
    <property type="term" value="C:plasma membrane"/>
    <property type="evidence" value="ECO:0007669"/>
    <property type="project" value="UniProtKB-SubCell"/>
</dbReference>
<dbReference type="Gene3D" id="1.10.287.1700">
    <property type="match status" value="1"/>
</dbReference>
<dbReference type="InterPro" id="IPR012823">
    <property type="entry name" value="Flagell_FliJ"/>
</dbReference>
<protein>
    <recommendedName>
        <fullName evidence="3">Flagellar FliJ protein</fullName>
    </recommendedName>
</protein>
<dbReference type="GO" id="GO:0044781">
    <property type="term" value="P:bacterial-type flagellum organization"/>
    <property type="evidence" value="ECO:0007669"/>
    <property type="project" value="UniProtKB-KW"/>
</dbReference>
<proteinExistence type="inferred from homology"/>
<dbReference type="KEGG" id="ome:OLMES_3556"/>
<gene>
    <name evidence="12" type="ORF">OLMES_3556</name>
</gene>
<evidence type="ECO:0000256" key="7">
    <source>
        <dbReference type="ARBA" id="ARBA00022795"/>
    </source>
</evidence>
<dbReference type="PANTHER" id="PTHR38786:SF1">
    <property type="entry name" value="FLAGELLAR FLIJ PROTEIN"/>
    <property type="match status" value="1"/>
</dbReference>
<dbReference type="Pfam" id="PF02050">
    <property type="entry name" value="FliJ"/>
    <property type="match status" value="1"/>
</dbReference>
<dbReference type="GO" id="GO:0009288">
    <property type="term" value="C:bacterial-type flagellum"/>
    <property type="evidence" value="ECO:0007669"/>
    <property type="project" value="InterPro"/>
</dbReference>
<evidence type="ECO:0000313" key="12">
    <source>
        <dbReference type="EMBL" id="ARU57586.1"/>
    </source>
</evidence>
<keyword evidence="9" id="KW-0472">Membrane</keyword>
<dbReference type="InterPro" id="IPR052570">
    <property type="entry name" value="FliJ"/>
</dbReference>
<evidence type="ECO:0000256" key="3">
    <source>
        <dbReference type="ARBA" id="ARBA00020392"/>
    </source>
</evidence>
<dbReference type="GO" id="GO:0003774">
    <property type="term" value="F:cytoskeletal motor activity"/>
    <property type="evidence" value="ECO:0007669"/>
    <property type="project" value="InterPro"/>
</dbReference>
<name>A0A1Y0ICT2_9GAMM</name>
<keyword evidence="12" id="KW-0282">Flagellum</keyword>
<keyword evidence="5" id="KW-1003">Cell membrane</keyword>
<feature type="region of interest" description="Disordered" evidence="11">
    <location>
        <begin position="123"/>
        <end position="147"/>
    </location>
</feature>
<dbReference type="NCBIfam" id="TIGR02473">
    <property type="entry name" value="flagell_FliJ"/>
    <property type="match status" value="1"/>
</dbReference>
<keyword evidence="12" id="KW-0969">Cilium</keyword>
<dbReference type="InterPro" id="IPR018006">
    <property type="entry name" value="Flag_FliJ_proteobac"/>
</dbReference>
<keyword evidence="7" id="KW-1005">Bacterial flagellum biogenesis</keyword>
<keyword evidence="12" id="KW-0966">Cell projection</keyword>
<dbReference type="InterPro" id="IPR053716">
    <property type="entry name" value="Flag_assembly_chemotaxis_eff"/>
</dbReference>
<evidence type="ECO:0000256" key="4">
    <source>
        <dbReference type="ARBA" id="ARBA00022448"/>
    </source>
</evidence>
<keyword evidence="4" id="KW-0813">Transport</keyword>
<evidence type="ECO:0000256" key="5">
    <source>
        <dbReference type="ARBA" id="ARBA00022475"/>
    </source>
</evidence>
<dbReference type="GO" id="GO:0071973">
    <property type="term" value="P:bacterial-type flagellum-dependent cell motility"/>
    <property type="evidence" value="ECO:0007669"/>
    <property type="project" value="InterPro"/>
</dbReference>
<evidence type="ECO:0000256" key="10">
    <source>
        <dbReference type="ARBA" id="ARBA00023225"/>
    </source>
</evidence>
<evidence type="ECO:0000256" key="2">
    <source>
        <dbReference type="ARBA" id="ARBA00010004"/>
    </source>
</evidence>
<dbReference type="EMBL" id="CP021425">
    <property type="protein sequence ID" value="ARU57586.1"/>
    <property type="molecule type" value="Genomic_DNA"/>
</dbReference>
<dbReference type="PRINTS" id="PR01004">
    <property type="entry name" value="FLGFLIJ"/>
</dbReference>
<keyword evidence="6" id="KW-0145">Chemotaxis</keyword>
<evidence type="ECO:0000256" key="9">
    <source>
        <dbReference type="ARBA" id="ARBA00023136"/>
    </source>
</evidence>
<accession>A0A1Y0ICT2</accession>
<evidence type="ECO:0000256" key="1">
    <source>
        <dbReference type="ARBA" id="ARBA00004413"/>
    </source>
</evidence>
<keyword evidence="10" id="KW-1006">Bacterial flagellum protein export</keyword>
<evidence type="ECO:0000256" key="8">
    <source>
        <dbReference type="ARBA" id="ARBA00022927"/>
    </source>
</evidence>
<dbReference type="GO" id="GO:0015031">
    <property type="term" value="P:protein transport"/>
    <property type="evidence" value="ECO:0007669"/>
    <property type="project" value="UniProtKB-KW"/>
</dbReference>